<comment type="caution">
    <text evidence="2">The sequence shown here is derived from an EMBL/GenBank/DDBJ whole genome shotgun (WGS) entry which is preliminary data.</text>
</comment>
<dbReference type="RefSeq" id="XP_046010926.1">
    <property type="nucleotide sequence ID" value="XM_046151779.1"/>
</dbReference>
<proteinExistence type="predicted"/>
<dbReference type="Gene3D" id="3.40.50.300">
    <property type="entry name" value="P-loop containing nucleotide triphosphate hydrolases"/>
    <property type="match status" value="1"/>
</dbReference>
<evidence type="ECO:0000313" key="3">
    <source>
        <dbReference type="Proteomes" id="UP000756346"/>
    </source>
</evidence>
<dbReference type="EMBL" id="JAGTJQ010000007">
    <property type="protein sequence ID" value="KAH7028127.1"/>
    <property type="molecule type" value="Genomic_DNA"/>
</dbReference>
<dbReference type="PANTHER" id="PTHR36978">
    <property type="entry name" value="P-LOOP CONTAINING NUCLEOTIDE TRIPHOSPHATE HYDROLASE"/>
    <property type="match status" value="1"/>
</dbReference>
<protein>
    <recommendedName>
        <fullName evidence="4">P-loop containing nucleoside triphosphate hydrolase protein</fullName>
    </recommendedName>
</protein>
<evidence type="ECO:0008006" key="4">
    <source>
        <dbReference type="Google" id="ProtNLM"/>
    </source>
</evidence>
<evidence type="ECO:0000256" key="1">
    <source>
        <dbReference type="SAM" id="Phobius"/>
    </source>
</evidence>
<keyword evidence="1" id="KW-1133">Transmembrane helix</keyword>
<name>A0A9P8Y2Q1_9PEZI</name>
<keyword evidence="3" id="KW-1185">Reference proteome</keyword>
<keyword evidence="1" id="KW-0472">Membrane</keyword>
<evidence type="ECO:0000313" key="2">
    <source>
        <dbReference type="EMBL" id="KAH7028127.1"/>
    </source>
</evidence>
<sequence length="275" mass="30709">MDDQHVAARKVPMRVLSLGFSRTATSSMKAALEILLGAPCYHAFELYDHVDHCATWNAALDAKFSPPDQQQGSGGKLFTTQAQWDTVLAGYAAVTDVPAICFADELLAAYPDAKVVLVQRDTEKWFRSFDDNVSRHLYDFASNLVARLDRWYLGPPVSVHHRWARGWMGAGSWNEMRVVSRGFYERHYEHVREITPRSRLLEYELGSGWGPLCEFLGVEEVPDVEFPRVNESAAMDEKIKGVVSKGMLSIASHVVLYGSPVVAALAAGWWFASAQ</sequence>
<dbReference type="Pfam" id="PF17784">
    <property type="entry name" value="Sulfotransfer_4"/>
    <property type="match status" value="1"/>
</dbReference>
<dbReference type="InterPro" id="IPR040632">
    <property type="entry name" value="Sulfotransfer_4"/>
</dbReference>
<dbReference type="OrthoDB" id="408152at2759"/>
<accession>A0A9P8Y2Q1</accession>
<reference evidence="2" key="1">
    <citation type="journal article" date="2021" name="Nat. Commun.">
        <title>Genetic determinants of endophytism in the Arabidopsis root mycobiome.</title>
        <authorList>
            <person name="Mesny F."/>
            <person name="Miyauchi S."/>
            <person name="Thiergart T."/>
            <person name="Pickel B."/>
            <person name="Atanasova L."/>
            <person name="Karlsson M."/>
            <person name="Huettel B."/>
            <person name="Barry K.W."/>
            <person name="Haridas S."/>
            <person name="Chen C."/>
            <person name="Bauer D."/>
            <person name="Andreopoulos W."/>
            <person name="Pangilinan J."/>
            <person name="LaButti K."/>
            <person name="Riley R."/>
            <person name="Lipzen A."/>
            <person name="Clum A."/>
            <person name="Drula E."/>
            <person name="Henrissat B."/>
            <person name="Kohler A."/>
            <person name="Grigoriev I.V."/>
            <person name="Martin F.M."/>
            <person name="Hacquard S."/>
        </authorList>
    </citation>
    <scope>NUCLEOTIDE SEQUENCE</scope>
    <source>
        <strain evidence="2">MPI-CAGE-CH-0230</strain>
    </source>
</reference>
<dbReference type="SUPFAM" id="SSF52540">
    <property type="entry name" value="P-loop containing nucleoside triphosphate hydrolases"/>
    <property type="match status" value="1"/>
</dbReference>
<gene>
    <name evidence="2" type="ORF">B0I36DRAFT_293064</name>
</gene>
<organism evidence="2 3">
    <name type="scientific">Microdochium trichocladiopsis</name>
    <dbReference type="NCBI Taxonomy" id="1682393"/>
    <lineage>
        <taxon>Eukaryota</taxon>
        <taxon>Fungi</taxon>
        <taxon>Dikarya</taxon>
        <taxon>Ascomycota</taxon>
        <taxon>Pezizomycotina</taxon>
        <taxon>Sordariomycetes</taxon>
        <taxon>Xylariomycetidae</taxon>
        <taxon>Xylariales</taxon>
        <taxon>Microdochiaceae</taxon>
        <taxon>Microdochium</taxon>
    </lineage>
</organism>
<dbReference type="InterPro" id="IPR027417">
    <property type="entry name" value="P-loop_NTPase"/>
</dbReference>
<dbReference type="PANTHER" id="PTHR36978:SF4">
    <property type="entry name" value="P-LOOP CONTAINING NUCLEOSIDE TRIPHOSPHATE HYDROLASE PROTEIN"/>
    <property type="match status" value="1"/>
</dbReference>
<dbReference type="Proteomes" id="UP000756346">
    <property type="component" value="Unassembled WGS sequence"/>
</dbReference>
<feature type="transmembrane region" description="Helical" evidence="1">
    <location>
        <begin position="254"/>
        <end position="272"/>
    </location>
</feature>
<keyword evidence="1" id="KW-0812">Transmembrane</keyword>
<dbReference type="AlphaFoldDB" id="A0A9P8Y2Q1"/>
<dbReference type="GeneID" id="70181325"/>